<dbReference type="RefSeq" id="WP_013758546.1">
    <property type="nucleotide sequence ID" value="NC_015500.1"/>
</dbReference>
<keyword evidence="3" id="KW-1185">Reference proteome</keyword>
<evidence type="ECO:0000256" key="1">
    <source>
        <dbReference type="SAM" id="SignalP"/>
    </source>
</evidence>
<accession>F4LN76</accession>
<reference evidence="3" key="1">
    <citation type="submission" date="2011-04" db="EMBL/GenBank/DDBJ databases">
        <title>The complete genome of Treponema brennaborense DSM 12168.</title>
        <authorList>
            <person name="Lucas S."/>
            <person name="Han J."/>
            <person name="Lapidus A."/>
            <person name="Bruce D."/>
            <person name="Goodwin L."/>
            <person name="Pitluck S."/>
            <person name="Peters L."/>
            <person name="Kyrpides N."/>
            <person name="Mavromatis K."/>
            <person name="Ivanova N."/>
            <person name="Mikhailova N."/>
            <person name="Pagani I."/>
            <person name="Teshima H."/>
            <person name="Detter J.C."/>
            <person name="Tapia R."/>
            <person name="Han C."/>
            <person name="Land M."/>
            <person name="Hauser L."/>
            <person name="Markowitz V."/>
            <person name="Cheng J.-F."/>
            <person name="Hugenholtz P."/>
            <person name="Woyke T."/>
            <person name="Wu D."/>
            <person name="Gronow S."/>
            <person name="Wellnitz S."/>
            <person name="Brambilla E."/>
            <person name="Klenk H.-P."/>
            <person name="Eisen J.A."/>
        </authorList>
    </citation>
    <scope>NUCLEOTIDE SEQUENCE [LARGE SCALE GENOMIC DNA]</scope>
    <source>
        <strain evidence="3">DSM 12168 / CIP 105900 / DD5/3</strain>
    </source>
</reference>
<dbReference type="AlphaFoldDB" id="F4LN76"/>
<feature type="chain" id="PRO_5003311005" evidence="1">
    <location>
        <begin position="22"/>
        <end position="193"/>
    </location>
</feature>
<sequence>MKKFGIFLPAAAALIPFFGCLSTDSVPETEPTYVVVSQTEPEQETHPAEQTEDDEYIRSVSALAQEEQVSKDTFEDDKKTILKTIQDLETIMKNGDYQAWLSLVSPASIAYWKNPLNLKEVSSRLPVKGFQIKSMEDYFKFIFIPSRQGRVVDEIRYISGTSVKAVQVQDNTDIIYYYFEKIDDEWFLSLDRL</sequence>
<dbReference type="EMBL" id="CP002696">
    <property type="protein sequence ID" value="AEE16841.1"/>
    <property type="molecule type" value="Genomic_DNA"/>
</dbReference>
<keyword evidence="1" id="KW-0732">Signal</keyword>
<dbReference type="Proteomes" id="UP000006546">
    <property type="component" value="Chromosome"/>
</dbReference>
<proteinExistence type="predicted"/>
<gene>
    <name evidence="2" type="ordered locus">Trebr_1417</name>
</gene>
<dbReference type="eggNOG" id="ENOG503450S">
    <property type="taxonomic scope" value="Bacteria"/>
</dbReference>
<evidence type="ECO:0000313" key="3">
    <source>
        <dbReference type="Proteomes" id="UP000006546"/>
    </source>
</evidence>
<dbReference type="HOGENOM" id="CLU_118622_0_0_12"/>
<dbReference type="OrthoDB" id="359246at2"/>
<feature type="signal peptide" evidence="1">
    <location>
        <begin position="1"/>
        <end position="21"/>
    </location>
</feature>
<name>F4LN76_TREBD</name>
<protein>
    <submittedName>
        <fullName evidence="2">Lipoprotein</fullName>
    </submittedName>
</protein>
<dbReference type="STRING" id="906968.Trebr_1417"/>
<organism evidence="2 3">
    <name type="scientific">Treponema brennaborense (strain DSM 12168 / CIP 105900 / DD5/3)</name>
    <dbReference type="NCBI Taxonomy" id="906968"/>
    <lineage>
        <taxon>Bacteria</taxon>
        <taxon>Pseudomonadati</taxon>
        <taxon>Spirochaetota</taxon>
        <taxon>Spirochaetia</taxon>
        <taxon>Spirochaetales</taxon>
        <taxon>Treponemataceae</taxon>
        <taxon>Treponema</taxon>
    </lineage>
</organism>
<keyword evidence="2" id="KW-0449">Lipoprotein</keyword>
<evidence type="ECO:0000313" key="2">
    <source>
        <dbReference type="EMBL" id="AEE16841.1"/>
    </source>
</evidence>
<dbReference type="KEGG" id="tbe:Trebr_1417"/>